<organism evidence="2 3">
    <name type="scientific">Phytophthora fragariae</name>
    <dbReference type="NCBI Taxonomy" id="53985"/>
    <lineage>
        <taxon>Eukaryota</taxon>
        <taxon>Sar</taxon>
        <taxon>Stramenopiles</taxon>
        <taxon>Oomycota</taxon>
        <taxon>Peronosporomycetes</taxon>
        <taxon>Peronosporales</taxon>
        <taxon>Peronosporaceae</taxon>
        <taxon>Phytophthora</taxon>
    </lineage>
</organism>
<evidence type="ECO:0000313" key="3">
    <source>
        <dbReference type="Proteomes" id="UP000433483"/>
    </source>
</evidence>
<accession>A0A6A3ZET8</accession>
<evidence type="ECO:0000256" key="1">
    <source>
        <dbReference type="SAM" id="Phobius"/>
    </source>
</evidence>
<proteinExistence type="predicted"/>
<keyword evidence="1" id="KW-0812">Transmembrane</keyword>
<name>A0A6A3ZET8_9STRA</name>
<sequence length="71" mass="7673">MSAKAYDLSAKLQSCTSSEYVCGVFSASLQDAGGIALRAAVLTFSVVLVSFCKRNDTLNQISRPSSWFWST</sequence>
<dbReference type="OrthoDB" id="10609355at2759"/>
<dbReference type="AlphaFoldDB" id="A0A6A3ZET8"/>
<comment type="caution">
    <text evidence="2">The sequence shown here is derived from an EMBL/GenBank/DDBJ whole genome shotgun (WGS) entry which is preliminary data.</text>
</comment>
<reference evidence="2 3" key="1">
    <citation type="submission" date="2018-08" db="EMBL/GenBank/DDBJ databases">
        <title>Genomic investigation of the strawberry pathogen Phytophthora fragariae indicates pathogenicity is determined by transcriptional variation in three key races.</title>
        <authorList>
            <person name="Adams T.M."/>
            <person name="Armitage A.D."/>
            <person name="Sobczyk M.K."/>
            <person name="Bates H.J."/>
            <person name="Dunwell J.M."/>
            <person name="Nellist C.F."/>
            <person name="Harrison R.J."/>
        </authorList>
    </citation>
    <scope>NUCLEOTIDE SEQUENCE [LARGE SCALE GENOMIC DNA]</scope>
    <source>
        <strain evidence="2 3">NOV-27</strain>
    </source>
</reference>
<keyword evidence="1" id="KW-0472">Membrane</keyword>
<evidence type="ECO:0000313" key="2">
    <source>
        <dbReference type="EMBL" id="KAE9235492.1"/>
    </source>
</evidence>
<keyword evidence="3" id="KW-1185">Reference proteome</keyword>
<feature type="transmembrane region" description="Helical" evidence="1">
    <location>
        <begin position="35"/>
        <end position="52"/>
    </location>
</feature>
<dbReference type="Proteomes" id="UP000433483">
    <property type="component" value="Unassembled WGS sequence"/>
</dbReference>
<dbReference type="EMBL" id="QXGB01000035">
    <property type="protein sequence ID" value="KAE9235492.1"/>
    <property type="molecule type" value="Genomic_DNA"/>
</dbReference>
<gene>
    <name evidence="2" type="ORF">PF005_g1427</name>
</gene>
<keyword evidence="1" id="KW-1133">Transmembrane helix</keyword>
<protein>
    <submittedName>
        <fullName evidence="2">Uncharacterized protein</fullName>
    </submittedName>
</protein>